<evidence type="ECO:0000313" key="3">
    <source>
        <dbReference type="Proteomes" id="UP000092382"/>
    </source>
</evidence>
<dbReference type="PROSITE" id="PS50104">
    <property type="entry name" value="TIR"/>
    <property type="match status" value="1"/>
</dbReference>
<accession>A0A1B7VVV0</accession>
<dbReference type="STRING" id="1803587.GCA_001593825_01377"/>
<dbReference type="InterPro" id="IPR000157">
    <property type="entry name" value="TIR_dom"/>
</dbReference>
<dbReference type="PANTHER" id="PTHR34800:SF1">
    <property type="entry name" value="TETRAPYRROLE-BINDING PROTEIN, CHLOROPLASTIC"/>
    <property type="match status" value="1"/>
</dbReference>
<sequence>MAKNVFLCHNSEDKPEVEKIRTELLQREIDAWLDKYDFEPFRLWQDQLEEIIGQIEAAAIFVGSSDVGPWANIEMREFLVEFVERKLRMGLVILPSCKYTLSELKTQTPRFLRSFHWVDFRQQDPDPMKQLIWGITGIKPESQPSQPVVQTQQPQISSLPQKIWLLSDFSSEKGIDDLGSEKGVDYTRLRDLLKAGNWKDADYETYLVMLKAVAREEGDWIRTEELLKFPCTDLRTIDKLWIKHSNGQFGFSVQKQIYLSVGGIADGRYYKETWEKFGDKVGWRMSEEWITYDKVIFSTFTKKGHLPSECGLVVGEDNGMEALLLRLVNCNI</sequence>
<gene>
    <name evidence="2" type="ORF">AN481_11960</name>
</gene>
<dbReference type="EMBL" id="LJOY01000037">
    <property type="protein sequence ID" value="OBQ25095.1"/>
    <property type="molecule type" value="Genomic_DNA"/>
</dbReference>
<organism evidence="2 3">
    <name type="scientific">Aphanizomenon flos-aquae LD13</name>
    <dbReference type="NCBI Taxonomy" id="1710894"/>
    <lineage>
        <taxon>Bacteria</taxon>
        <taxon>Bacillati</taxon>
        <taxon>Cyanobacteriota</taxon>
        <taxon>Cyanophyceae</taxon>
        <taxon>Nostocales</taxon>
        <taxon>Aphanizomenonaceae</taxon>
        <taxon>Aphanizomenon</taxon>
    </lineage>
</organism>
<evidence type="ECO:0000313" key="2">
    <source>
        <dbReference type="EMBL" id="OBQ25095.1"/>
    </source>
</evidence>
<proteinExistence type="predicted"/>
<reference evidence="2 3" key="1">
    <citation type="submission" date="2015-09" db="EMBL/GenBank/DDBJ databases">
        <title>Whole genome shotgun sequence assembly of Aphanizomenon flos-aquae UKL13.</title>
        <authorList>
            <person name="Driscoll C."/>
        </authorList>
    </citation>
    <scope>NUCLEOTIDE SEQUENCE [LARGE SCALE GENOMIC DNA]</scope>
    <source>
        <strain evidence="2">MDT13</strain>
    </source>
</reference>
<dbReference type="SUPFAM" id="SSF52200">
    <property type="entry name" value="Toll/Interleukin receptor TIR domain"/>
    <property type="match status" value="1"/>
</dbReference>
<dbReference type="AlphaFoldDB" id="A0A1B7VVV0"/>
<dbReference type="Gene3D" id="1.25.40.620">
    <property type="match status" value="1"/>
</dbReference>
<dbReference type="GO" id="GO:0007165">
    <property type="term" value="P:signal transduction"/>
    <property type="evidence" value="ECO:0007669"/>
    <property type="project" value="InterPro"/>
</dbReference>
<protein>
    <submittedName>
        <fullName evidence="2">Transcriptional regulator</fullName>
    </submittedName>
</protein>
<comment type="caution">
    <text evidence="2">The sequence shown here is derived from an EMBL/GenBank/DDBJ whole genome shotgun (WGS) entry which is preliminary data.</text>
</comment>
<name>A0A1B7VVV0_APHFL</name>
<dbReference type="Pfam" id="PF13676">
    <property type="entry name" value="TIR_2"/>
    <property type="match status" value="1"/>
</dbReference>
<dbReference type="GO" id="GO:0046906">
    <property type="term" value="F:tetrapyrrole binding"/>
    <property type="evidence" value="ECO:0007669"/>
    <property type="project" value="TreeGrafter"/>
</dbReference>
<dbReference type="InterPro" id="IPR008629">
    <property type="entry name" value="GUN4-like"/>
</dbReference>
<feature type="domain" description="TIR" evidence="1">
    <location>
        <begin position="1"/>
        <end position="142"/>
    </location>
</feature>
<dbReference type="CDD" id="cd16383">
    <property type="entry name" value="GUN4"/>
    <property type="match status" value="1"/>
</dbReference>
<dbReference type="SUPFAM" id="SSF140869">
    <property type="entry name" value="GUN4-like"/>
    <property type="match status" value="1"/>
</dbReference>
<dbReference type="Gene3D" id="1.10.10.1770">
    <property type="entry name" value="Gun4-like"/>
    <property type="match status" value="1"/>
</dbReference>
<dbReference type="PATRIC" id="fig|1710894.3.peg.128"/>
<dbReference type="Pfam" id="PF05419">
    <property type="entry name" value="GUN4"/>
    <property type="match status" value="1"/>
</dbReference>
<dbReference type="InterPro" id="IPR037215">
    <property type="entry name" value="GUN4-like_sf"/>
</dbReference>
<dbReference type="InterPro" id="IPR035897">
    <property type="entry name" value="Toll_tir_struct_dom_sf"/>
</dbReference>
<dbReference type="Proteomes" id="UP000092382">
    <property type="component" value="Unassembled WGS sequence"/>
</dbReference>
<dbReference type="PANTHER" id="PTHR34800">
    <property type="entry name" value="TETRAPYRROLE-BINDING PROTEIN, CHLOROPLASTIC"/>
    <property type="match status" value="1"/>
</dbReference>
<evidence type="ECO:0000259" key="1">
    <source>
        <dbReference type="PROSITE" id="PS50104"/>
    </source>
</evidence>